<evidence type="ECO:0000313" key="1">
    <source>
        <dbReference type="EMBL" id="SFK14123.1"/>
    </source>
</evidence>
<dbReference type="RefSeq" id="WP_074914638.1">
    <property type="nucleotide sequence ID" value="NZ_FORY01000038.1"/>
</dbReference>
<dbReference type="Proteomes" id="UP000183299">
    <property type="component" value="Unassembled WGS sequence"/>
</dbReference>
<organism evidence="1 2">
    <name type="scientific">Celeribacter halophilus</name>
    <dbReference type="NCBI Taxonomy" id="576117"/>
    <lineage>
        <taxon>Bacteria</taxon>
        <taxon>Pseudomonadati</taxon>
        <taxon>Pseudomonadota</taxon>
        <taxon>Alphaproteobacteria</taxon>
        <taxon>Rhodobacterales</taxon>
        <taxon>Roseobacteraceae</taxon>
        <taxon>Celeribacter</taxon>
    </lineage>
</organism>
<protein>
    <submittedName>
        <fullName evidence="1">Uncharacterized protein</fullName>
    </submittedName>
</protein>
<accession>A0A1I3X3E9</accession>
<dbReference type="EMBL" id="FORY01000038">
    <property type="protein sequence ID" value="SFK14123.1"/>
    <property type="molecule type" value="Genomic_DNA"/>
</dbReference>
<keyword evidence="2" id="KW-1185">Reference proteome</keyword>
<name>A0A1I3X3E9_9RHOB</name>
<sequence>MNATTKLGYEFDEYKESFGFGSAPAPRTISNPITDDSDAPSVRIVAGWFSNFHNGLRTAENGYERGLFKRA</sequence>
<reference evidence="1 2" key="1">
    <citation type="submission" date="2016-10" db="EMBL/GenBank/DDBJ databases">
        <authorList>
            <person name="de Groot N.N."/>
        </authorList>
    </citation>
    <scope>NUCLEOTIDE SEQUENCE [LARGE SCALE GENOMIC DNA]</scope>
    <source>
        <strain evidence="1 2">CGMCC 1.8891</strain>
    </source>
</reference>
<proteinExistence type="predicted"/>
<dbReference type="GeneID" id="98667003"/>
<evidence type="ECO:0000313" key="2">
    <source>
        <dbReference type="Proteomes" id="UP000183299"/>
    </source>
</evidence>
<gene>
    <name evidence="1" type="ORF">SAMN04488138_13813</name>
</gene>
<dbReference type="AlphaFoldDB" id="A0A1I3X3E9"/>